<sequence>MSSRRKSIMRADSDEGSDVEGVHDECFLTGKLIEFVEPRKYLWLTSDKRYKDSSLRNESYKEFDEEYGLKRGTSQNLWRRTINGYRKFQKKKNEGELSGPGSMIPEESFLFEEELSFLRKEDDLNKGSDRSATKLIFPLEKPNKAKRNSFPSVKRKLSDSSRRLLQSGGYTVDGDAVSVNVKPQRVKTKKDDFIEQLIAAQDVTIKEVMEKMTESESCDAKYADLRAKLVHTLDAIPTEHRFQAQDEMFLFMSNLERKFNSSPASFIPPSVPFYAPPPFPFYTTPHPTHLSPHSGFPPFFPPNHTPPIAPTNTYVPNNNTYPSPTPSPIVDAFSSLYNHP</sequence>
<name>A0A2A6BHK5_PRIPA</name>
<proteinExistence type="predicted"/>
<protein>
    <submittedName>
        <fullName evidence="1">Myb/SANT-like transcription factor</fullName>
    </submittedName>
</protein>
<accession>A0A2A6BHK5</accession>
<dbReference type="InterPro" id="IPR006578">
    <property type="entry name" value="MADF-dom"/>
</dbReference>
<dbReference type="EnsemblMetazoa" id="PPA42770.1">
    <property type="protein sequence ID" value="PPA42770.1"/>
    <property type="gene ID" value="WBGene00281139"/>
</dbReference>
<dbReference type="AlphaFoldDB" id="A0A2A6BHK5"/>
<reference evidence="1" key="2">
    <citation type="submission" date="2022-06" db="UniProtKB">
        <authorList>
            <consortium name="EnsemblMetazoa"/>
        </authorList>
    </citation>
    <scope>IDENTIFICATION</scope>
    <source>
        <strain evidence="1">PS312</strain>
    </source>
</reference>
<keyword evidence="2" id="KW-1185">Reference proteome</keyword>
<evidence type="ECO:0000313" key="1">
    <source>
        <dbReference type="EnsemblMetazoa" id="PPA42770.1"/>
    </source>
</evidence>
<dbReference type="Proteomes" id="UP000005239">
    <property type="component" value="Unassembled WGS sequence"/>
</dbReference>
<gene>
    <name evidence="1" type="primary">WBGene00281139</name>
</gene>
<reference evidence="2" key="1">
    <citation type="journal article" date="2008" name="Nat. Genet.">
        <title>The Pristionchus pacificus genome provides a unique perspective on nematode lifestyle and parasitism.</title>
        <authorList>
            <person name="Dieterich C."/>
            <person name="Clifton S.W."/>
            <person name="Schuster L.N."/>
            <person name="Chinwalla A."/>
            <person name="Delehaunty K."/>
            <person name="Dinkelacker I."/>
            <person name="Fulton L."/>
            <person name="Fulton R."/>
            <person name="Godfrey J."/>
            <person name="Minx P."/>
            <person name="Mitreva M."/>
            <person name="Roeseler W."/>
            <person name="Tian H."/>
            <person name="Witte H."/>
            <person name="Yang S.P."/>
            <person name="Wilson R.K."/>
            <person name="Sommer R.J."/>
        </authorList>
    </citation>
    <scope>NUCLEOTIDE SEQUENCE [LARGE SCALE GENOMIC DNA]</scope>
    <source>
        <strain evidence="2">PS312</strain>
    </source>
</reference>
<dbReference type="Pfam" id="PF10545">
    <property type="entry name" value="MADF_DNA_bdg"/>
    <property type="match status" value="1"/>
</dbReference>
<dbReference type="PROSITE" id="PS51029">
    <property type="entry name" value="MADF"/>
    <property type="match status" value="1"/>
</dbReference>
<accession>A0A8R1UZK4</accession>
<organism evidence="1 2">
    <name type="scientific">Pristionchus pacificus</name>
    <name type="common">Parasitic nematode worm</name>
    <dbReference type="NCBI Taxonomy" id="54126"/>
    <lineage>
        <taxon>Eukaryota</taxon>
        <taxon>Metazoa</taxon>
        <taxon>Ecdysozoa</taxon>
        <taxon>Nematoda</taxon>
        <taxon>Chromadorea</taxon>
        <taxon>Rhabditida</taxon>
        <taxon>Rhabditina</taxon>
        <taxon>Diplogasteromorpha</taxon>
        <taxon>Diplogasteroidea</taxon>
        <taxon>Neodiplogasteridae</taxon>
        <taxon>Pristionchus</taxon>
    </lineage>
</organism>
<evidence type="ECO:0000313" key="2">
    <source>
        <dbReference type="Proteomes" id="UP000005239"/>
    </source>
</evidence>